<dbReference type="InterPro" id="IPR022385">
    <property type="entry name" value="Rhs_assc_core"/>
</dbReference>
<dbReference type="STRING" id="310780.SAMN05216267_104331"/>
<feature type="compositionally biased region" description="Basic and acidic residues" evidence="1">
    <location>
        <begin position="2378"/>
        <end position="2392"/>
    </location>
</feature>
<evidence type="ECO:0000256" key="1">
    <source>
        <dbReference type="SAM" id="MobiDB-lite"/>
    </source>
</evidence>
<name>A0A1H8SK90_9ACTN</name>
<dbReference type="Gene3D" id="2.60.120.970">
    <property type="match status" value="1"/>
</dbReference>
<feature type="region of interest" description="Disordered" evidence="1">
    <location>
        <begin position="2138"/>
        <end position="2188"/>
    </location>
</feature>
<dbReference type="NCBIfam" id="TIGR01643">
    <property type="entry name" value="YD_repeat_2x"/>
    <property type="match status" value="5"/>
</dbReference>
<feature type="chain" id="PRO_5010267604" evidence="2">
    <location>
        <begin position="28"/>
        <end position="2727"/>
    </location>
</feature>
<dbReference type="InterPro" id="IPR028946">
    <property type="entry name" value="Ntox44"/>
</dbReference>
<dbReference type="Pfam" id="PF15607">
    <property type="entry name" value="Ntox44"/>
    <property type="match status" value="1"/>
</dbReference>
<evidence type="ECO:0000313" key="5">
    <source>
        <dbReference type="Proteomes" id="UP000181951"/>
    </source>
</evidence>
<dbReference type="OrthoDB" id="4981820at2"/>
<dbReference type="PANTHER" id="PTHR32305:SF17">
    <property type="entry name" value="TRNA NUCLEASE WAPA"/>
    <property type="match status" value="1"/>
</dbReference>
<dbReference type="Proteomes" id="UP000181951">
    <property type="component" value="Unassembled WGS sequence"/>
</dbReference>
<feature type="region of interest" description="Disordered" evidence="1">
    <location>
        <begin position="30"/>
        <end position="70"/>
    </location>
</feature>
<proteinExistence type="predicted"/>
<feature type="compositionally biased region" description="Polar residues" evidence="1">
    <location>
        <begin position="2697"/>
        <end position="2711"/>
    </location>
</feature>
<dbReference type="Pfam" id="PF05593">
    <property type="entry name" value="RHS_repeat"/>
    <property type="match status" value="5"/>
</dbReference>
<dbReference type="EMBL" id="FODD01000043">
    <property type="protein sequence ID" value="SEO79102.1"/>
    <property type="molecule type" value="Genomic_DNA"/>
</dbReference>
<dbReference type="InterPro" id="IPR050708">
    <property type="entry name" value="T6SS_VgrG/RHS"/>
</dbReference>
<dbReference type="Pfam" id="PF25275">
    <property type="entry name" value="Golvesin_C"/>
    <property type="match status" value="1"/>
</dbReference>
<dbReference type="GO" id="GO:0030246">
    <property type="term" value="F:carbohydrate binding"/>
    <property type="evidence" value="ECO:0007669"/>
    <property type="project" value="InterPro"/>
</dbReference>
<feature type="signal peptide" evidence="2">
    <location>
        <begin position="1"/>
        <end position="27"/>
    </location>
</feature>
<feature type="region of interest" description="Disordered" evidence="1">
    <location>
        <begin position="876"/>
        <end position="899"/>
    </location>
</feature>
<keyword evidence="2" id="KW-0732">Signal</keyword>
<feature type="domain" description="CBM6" evidence="3">
    <location>
        <begin position="1848"/>
        <end position="1982"/>
    </location>
</feature>
<feature type="region of interest" description="Disordered" evidence="1">
    <location>
        <begin position="2697"/>
        <end position="2727"/>
    </location>
</feature>
<organism evidence="4 5">
    <name type="scientific">Actinacidiphila rubida</name>
    <dbReference type="NCBI Taxonomy" id="310780"/>
    <lineage>
        <taxon>Bacteria</taxon>
        <taxon>Bacillati</taxon>
        <taxon>Actinomycetota</taxon>
        <taxon>Actinomycetes</taxon>
        <taxon>Kitasatosporales</taxon>
        <taxon>Streptomycetaceae</taxon>
        <taxon>Actinacidiphila</taxon>
    </lineage>
</organism>
<reference evidence="4 5" key="1">
    <citation type="submission" date="2016-10" db="EMBL/GenBank/DDBJ databases">
        <authorList>
            <person name="de Groot N.N."/>
        </authorList>
    </citation>
    <scope>NUCLEOTIDE SEQUENCE [LARGE SCALE GENOMIC DNA]</scope>
    <source>
        <strain evidence="4 5">CGMCC 4.2026</strain>
    </source>
</reference>
<dbReference type="PANTHER" id="PTHR32305">
    <property type="match status" value="1"/>
</dbReference>
<dbReference type="Gene3D" id="2.180.10.10">
    <property type="entry name" value="RHS repeat-associated core"/>
    <property type="match status" value="4"/>
</dbReference>
<evidence type="ECO:0000259" key="3">
    <source>
        <dbReference type="PROSITE" id="PS51175"/>
    </source>
</evidence>
<accession>A0A1H8SK90</accession>
<dbReference type="InterPro" id="IPR031325">
    <property type="entry name" value="RHS_repeat"/>
</dbReference>
<dbReference type="InterPro" id="IPR006530">
    <property type="entry name" value="YD"/>
</dbReference>
<dbReference type="GO" id="GO:0005975">
    <property type="term" value="P:carbohydrate metabolic process"/>
    <property type="evidence" value="ECO:0007669"/>
    <property type="project" value="UniProtKB-ARBA"/>
</dbReference>
<dbReference type="NCBIfam" id="TIGR03696">
    <property type="entry name" value="Rhs_assc_core"/>
    <property type="match status" value="1"/>
</dbReference>
<dbReference type="NCBIfam" id="NF033679">
    <property type="entry name" value="DNRLRE_dom"/>
    <property type="match status" value="2"/>
</dbReference>
<sequence length="2727" mass="288630">MARLRRLVVVSAVAAMFATALPQVAYATTHTKGSSVIPRDKNGDVTGIKPSHPKSSTFDWTAPRGRTAPRVKADPKAHVVAELKQRRTANASFFRLSDGRVREVLSAVPVHYRDGNGAWQTISTKVVPLSHRGFSLAAASNSLRSYFSAHANSLVRVEQGTGYVQMGADKARTGVPKVSGDTVTYPGALAGGADLAYQVGEGGLKERIVLNKAPSPGVSYSFTLKLGGFTPRRRRDGSIAFYGTEAVSPAFVIPAPYMSDARADASSPYGNVYSTKISQSMDWNATTSTLRLTLRPDASWLAASGRRYPVTIDPTILVAPTPSQAANVMISSDGPSSNYDTSWRLSVGTTSTGASRALIKFPLPTVPANTTISSASLNLYYDQTHTTAANNVPLEAHAAGAAWDPTTATWNSANAITGALSGTATKAANTQDVWNSFPVTSTVQGWLNGTSPNYGFVVKAANESTLNQGGPRYEGSLYAYGGETANYPQLVLTYGVPGVTLDPPSVIHSTGAELSWSGYTNGTGNSANDLVEYQVHRSVYQTFTPSSSTEVAPVAAGTTSFTDTTAQPTPTSSTDPYGNAYYYMVVVKTASGALIPAPTQLVRLPKAGLTTVILRGGSATTLSSAKPTTVLNTLSDGSSSVPQQWLEVGDNSATYGNARAVFGFGTLPSSIPSTATVMEAHLKVWQEQTTTGTAGAVYELHALNRSFTGSQATWNNAATGTAWTTPGGDYAPTANGTISALTDDPNRQNFDATGIVQGWVNTPSSNHGLEIKLSSEASGAPQERTLFAGPNTAEPLLAPALVVTYLDPTPGDTYYAPTTPTKMAPGTTYTVPVTVNNTTNSTWAASTEQLTYHWTLPDGTDVTGSGNQLTTKLPADMAPGSQQTINAQVTPPTPSDTNTRGQYALAWDLKNTSTGAYLSTSSGGIGSLAQATGVEEPGSNQLGLEKFYQYTTRATGAGAALYSNASSGNTVWNYNAFSNPSRGFATFVRVSYNSLDTTDAAMGYGWSLQASTPTRLGSPLDFHPNPNPTEVTMTDGDGTSHVWTWNSTTSTWTSPAGVHLFLQQLASCGPQVTNSRAWLMTRPDRTAFYYDCNGFPTAVVDKNGNEADFTYTSRQSQNAPREFLAYITDPTGRKTLTVSYYAKGDTYSYVDSTGALVSGTNLTDPQIIDQVKSISDVSGRTIAFYYTTNGLMARMVDGSGSSAAKTFGFTYDATQGNKNVKLTQVTDPRGNSTKIAYYDPATDPKVHWWTQNITDRLGHTTGIGYTEPGSVANSVITTTVTDPNGHAASYESDSNGRLLQSTDPLNRTTNLAWDADNNVRSLTEANGAVSTWTYDPNTGVPLSHTDAVANAGGTAAITYTYQTALSGHIADITDKVSPAGRHWHYGYDTHGNLTSVQSPAGTAAGSGYTTSYTYDSLGELLTVKDPGNNTTTYSAYDPSGYPKSATDPLGNTGSTVYGSRGEITSATDALGHTTTRTYDVFGRPLEVTEPKDQANGLFITTPAPLYDANDNVTQKTAANSAVTSMAYDGNDEVTSATAPQDSTGSPARITTYTYDAVGNRLTTTTPDGNVQGAAAGSYTTTTAYDAANQATSVTDAEGHKTTTAYDTVGNKTQVTDPLGHVAKTDYDLDHRATTVTDPAGDTTSTAYGIDGLKSSTTDQNGNTTLLSYDQNGDLIQQQVPHTSSGGTISYDTTQYQYDQAGNRTAVVSPRGVASGIANAFTTKTSYDADNRKSAEFGAYNPNDANYNTAPETDYTYDADGRVIKVTAPASGNSTAKAVTTTGYWDNGWTKSSTDPWGITTAYDYNAIGKQTARSITSAGGSSSRTQAWTYFPDGKLATHSDNGVPVGLNVEMVDNSDTQNVAATGTWSTSSTGTGYDGSNYQSHASGSGTDAFTWNLNIPQDGNYTVYAQYPSVAGAATAAGYTVKYNGGTSTATATVDQSKNAGTWVSLGKFAFTQAGSGQQVSLAQSSGGTVTADAIKVVRDNSGDTQPQPLSFTYAYDPNGSLSDLADTSPNAQYDDYAYSYDGLGRLTQLQEKLSGTVKHTTGFGYDSVGKLVSQTHDSGTATFGYDVRSLVTQVVNKENSGDSGKTTGYTYTATGRISTETKANGNVVTSTYNLDDSLAGAVEKTSGGTVVAQHSYTYDPNGNQTQDASTTQSADNSASDLNRTATDTYTPRDQIASVTNSDGNDNQTYSYDLAGNITSQTVGATTTNNTYDRNRLLAATINGNTLDYNYDPFGRTDTVTASGTVVNRYTYDGFDHIASESKNTGSSTVTTDYTYDPYDRTVTQVENAGTGSAKTTAFDYLATSKAIVDETVNGTVTKTYQYAPDGERLDQIAHATDGTETASYYSYNAHTDVQAITDASGNTKSTYGYTAYGKDDTSQDTGVDKGTGDGASGTSAASPYNVYRFNADRIDSDTGNYNMGFRTYDPSDNRFLTRDMYESSLADSGMTTDPYTGNRYAFGGGNPLSNVELDGHRLIADDGSGCEGNVAGIEACENRYAAQQAEAAKSARYTALRDFIYTSIFNMLGSRQFGDIKDELKMGTNPPWWSGLTGADPGSYITSAFAEWATMVAPGQPWDFKGPVVKILQGMPSKQGEIPGYTRFNENPNVQLYYNIWANISYGYVGRAAGFSAGDLQHGAELNAWAAQTNTQGNWVGRQIGIDLYAHYKPDQLTPQAIDDEINAHLSQLAPYSEYQSYPSSLTAPPSGSDWQGGDLPNSPIGLSKG</sequence>
<keyword evidence="5" id="KW-1185">Reference proteome</keyword>
<feature type="compositionally biased region" description="Polar residues" evidence="1">
    <location>
        <begin position="880"/>
        <end position="899"/>
    </location>
</feature>
<gene>
    <name evidence="4" type="ORF">SAMN05216267_104331</name>
</gene>
<dbReference type="InterPro" id="IPR033803">
    <property type="entry name" value="CBD-like_Golvesin-Xly"/>
</dbReference>
<protein>
    <submittedName>
        <fullName evidence="4">RHS repeat-associated core domain-containing protein</fullName>
    </submittedName>
</protein>
<dbReference type="InterPro" id="IPR005084">
    <property type="entry name" value="CBM6"/>
</dbReference>
<feature type="region of interest" description="Disordered" evidence="1">
    <location>
        <begin position="2378"/>
        <end position="2398"/>
    </location>
</feature>
<evidence type="ECO:0000256" key="2">
    <source>
        <dbReference type="SAM" id="SignalP"/>
    </source>
</evidence>
<dbReference type="Gene3D" id="2.60.40.10">
    <property type="entry name" value="Immunoglobulins"/>
    <property type="match status" value="1"/>
</dbReference>
<evidence type="ECO:0000313" key="4">
    <source>
        <dbReference type="EMBL" id="SEO79102.1"/>
    </source>
</evidence>
<dbReference type="InterPro" id="IPR013783">
    <property type="entry name" value="Ig-like_fold"/>
</dbReference>
<dbReference type="PROSITE" id="PS51175">
    <property type="entry name" value="CBM6"/>
    <property type="match status" value="1"/>
</dbReference>